<keyword evidence="2" id="KW-0812">Transmembrane</keyword>
<feature type="region of interest" description="Disordered" evidence="1">
    <location>
        <begin position="1"/>
        <end position="20"/>
    </location>
</feature>
<gene>
    <name evidence="3" type="ORF">AB0I48_28240</name>
</gene>
<dbReference type="Proteomes" id="UP001551695">
    <property type="component" value="Unassembled WGS sequence"/>
</dbReference>
<reference evidence="3 4" key="1">
    <citation type="submission" date="2024-06" db="EMBL/GenBank/DDBJ databases">
        <title>The Natural Products Discovery Center: Release of the First 8490 Sequenced Strains for Exploring Actinobacteria Biosynthetic Diversity.</title>
        <authorList>
            <person name="Kalkreuter E."/>
            <person name="Kautsar S.A."/>
            <person name="Yang D."/>
            <person name="Bader C.D."/>
            <person name="Teijaro C.N."/>
            <person name="Fluegel L."/>
            <person name="Davis C.M."/>
            <person name="Simpson J.R."/>
            <person name="Lauterbach L."/>
            <person name="Steele A.D."/>
            <person name="Gui C."/>
            <person name="Meng S."/>
            <person name="Li G."/>
            <person name="Viehrig K."/>
            <person name="Ye F."/>
            <person name="Su P."/>
            <person name="Kiefer A.F."/>
            <person name="Nichols A."/>
            <person name="Cepeda A.J."/>
            <person name="Yan W."/>
            <person name="Fan B."/>
            <person name="Jiang Y."/>
            <person name="Adhikari A."/>
            <person name="Zheng C.-J."/>
            <person name="Schuster L."/>
            <person name="Cowan T.M."/>
            <person name="Smanski M.J."/>
            <person name="Chevrette M.G."/>
            <person name="De Carvalho L.P.S."/>
            <person name="Shen B."/>
        </authorList>
    </citation>
    <scope>NUCLEOTIDE SEQUENCE [LARGE SCALE GENOMIC DNA]</scope>
    <source>
        <strain evidence="3 4">NPDC050403</strain>
    </source>
</reference>
<name>A0ABV3G1F2_9NOCA</name>
<keyword evidence="2" id="KW-0472">Membrane</keyword>
<feature type="transmembrane region" description="Helical" evidence="2">
    <location>
        <begin position="30"/>
        <end position="50"/>
    </location>
</feature>
<dbReference type="RefSeq" id="WP_357787850.1">
    <property type="nucleotide sequence ID" value="NZ_JBFAKC010000015.1"/>
</dbReference>
<sequence>MKPQFSGTFSGPVPGPHSRTGKMGAMSGEVTVILLLALSGFLLGGAYSLWKTTRPLAIALAVCGVLAAGGAIVWWL</sequence>
<evidence type="ECO:0000313" key="4">
    <source>
        <dbReference type="Proteomes" id="UP001551695"/>
    </source>
</evidence>
<dbReference type="EMBL" id="JBFAKC010000015">
    <property type="protein sequence ID" value="MEV0711463.1"/>
    <property type="molecule type" value="Genomic_DNA"/>
</dbReference>
<accession>A0ABV3G1F2</accession>
<comment type="caution">
    <text evidence="3">The sequence shown here is derived from an EMBL/GenBank/DDBJ whole genome shotgun (WGS) entry which is preliminary data.</text>
</comment>
<evidence type="ECO:0000256" key="2">
    <source>
        <dbReference type="SAM" id="Phobius"/>
    </source>
</evidence>
<protein>
    <submittedName>
        <fullName evidence="3">Uncharacterized protein</fullName>
    </submittedName>
</protein>
<organism evidence="3 4">
    <name type="scientific">Nocardia aurea</name>
    <dbReference type="NCBI Taxonomy" id="2144174"/>
    <lineage>
        <taxon>Bacteria</taxon>
        <taxon>Bacillati</taxon>
        <taxon>Actinomycetota</taxon>
        <taxon>Actinomycetes</taxon>
        <taxon>Mycobacteriales</taxon>
        <taxon>Nocardiaceae</taxon>
        <taxon>Nocardia</taxon>
    </lineage>
</organism>
<keyword evidence="4" id="KW-1185">Reference proteome</keyword>
<evidence type="ECO:0000256" key="1">
    <source>
        <dbReference type="SAM" id="MobiDB-lite"/>
    </source>
</evidence>
<feature type="transmembrane region" description="Helical" evidence="2">
    <location>
        <begin position="56"/>
        <end position="75"/>
    </location>
</feature>
<proteinExistence type="predicted"/>
<evidence type="ECO:0000313" key="3">
    <source>
        <dbReference type="EMBL" id="MEV0711463.1"/>
    </source>
</evidence>
<keyword evidence="2" id="KW-1133">Transmembrane helix</keyword>